<evidence type="ECO:0000313" key="1">
    <source>
        <dbReference type="EMBL" id="HAR53473.1"/>
    </source>
</evidence>
<reference evidence="1 2" key="1">
    <citation type="journal article" date="2018" name="Nat. Biotechnol.">
        <title>A standardized bacterial taxonomy based on genome phylogeny substantially revises the tree of life.</title>
        <authorList>
            <person name="Parks D.H."/>
            <person name="Chuvochina M."/>
            <person name="Waite D.W."/>
            <person name="Rinke C."/>
            <person name="Skarshewski A."/>
            <person name="Chaumeil P.A."/>
            <person name="Hugenholtz P."/>
        </authorList>
    </citation>
    <scope>NUCLEOTIDE SEQUENCE [LARGE SCALE GENOMIC DNA]</scope>
    <source>
        <strain evidence="1">UBA9169</strain>
    </source>
</reference>
<gene>
    <name evidence="1" type="ORF">DCS45_16600</name>
</gene>
<name>A0A348WG11_9RHOB</name>
<sequence length="27" mass="3005">AGIIGLYPGTEDENLVKFQAWRDKAGR</sequence>
<feature type="non-terminal residue" evidence="1">
    <location>
        <position position="1"/>
    </location>
</feature>
<proteinExistence type="predicted"/>
<protein>
    <submittedName>
        <fullName evidence="1">Ribonuclease activity regulator RraA</fullName>
    </submittedName>
</protein>
<dbReference type="Proteomes" id="UP000264719">
    <property type="component" value="Unassembled WGS sequence"/>
</dbReference>
<dbReference type="AlphaFoldDB" id="A0A348WG11"/>
<dbReference type="EMBL" id="DMVW01000160">
    <property type="protein sequence ID" value="HAR53473.1"/>
    <property type="molecule type" value="Genomic_DNA"/>
</dbReference>
<evidence type="ECO:0000313" key="2">
    <source>
        <dbReference type="Proteomes" id="UP000264719"/>
    </source>
</evidence>
<organism evidence="1 2">
    <name type="scientific">Roseovarius nubinhibens</name>
    <dbReference type="NCBI Taxonomy" id="314263"/>
    <lineage>
        <taxon>Bacteria</taxon>
        <taxon>Pseudomonadati</taxon>
        <taxon>Pseudomonadota</taxon>
        <taxon>Alphaproteobacteria</taxon>
        <taxon>Rhodobacterales</taxon>
        <taxon>Roseobacteraceae</taxon>
        <taxon>Roseovarius</taxon>
    </lineage>
</organism>
<comment type="caution">
    <text evidence="1">The sequence shown here is derived from an EMBL/GenBank/DDBJ whole genome shotgun (WGS) entry which is preliminary data.</text>
</comment>
<accession>A0A348WG11</accession>